<gene>
    <name evidence="1" type="ORF">MLD38_033269</name>
</gene>
<reference evidence="2" key="1">
    <citation type="journal article" date="2023" name="Front. Plant Sci.">
        <title>Chromosomal-level genome assembly of Melastoma candidum provides insights into trichome evolution.</title>
        <authorList>
            <person name="Zhong Y."/>
            <person name="Wu W."/>
            <person name="Sun C."/>
            <person name="Zou P."/>
            <person name="Liu Y."/>
            <person name="Dai S."/>
            <person name="Zhou R."/>
        </authorList>
    </citation>
    <scope>NUCLEOTIDE SEQUENCE [LARGE SCALE GENOMIC DNA]</scope>
</reference>
<organism evidence="1 2">
    <name type="scientific">Melastoma candidum</name>
    <dbReference type="NCBI Taxonomy" id="119954"/>
    <lineage>
        <taxon>Eukaryota</taxon>
        <taxon>Viridiplantae</taxon>
        <taxon>Streptophyta</taxon>
        <taxon>Embryophyta</taxon>
        <taxon>Tracheophyta</taxon>
        <taxon>Spermatophyta</taxon>
        <taxon>Magnoliopsida</taxon>
        <taxon>eudicotyledons</taxon>
        <taxon>Gunneridae</taxon>
        <taxon>Pentapetalae</taxon>
        <taxon>rosids</taxon>
        <taxon>malvids</taxon>
        <taxon>Myrtales</taxon>
        <taxon>Melastomataceae</taxon>
        <taxon>Melastomatoideae</taxon>
        <taxon>Melastomateae</taxon>
        <taxon>Melastoma</taxon>
    </lineage>
</organism>
<comment type="caution">
    <text evidence="1">The sequence shown here is derived from an EMBL/GenBank/DDBJ whole genome shotgun (WGS) entry which is preliminary data.</text>
</comment>
<evidence type="ECO:0000313" key="1">
    <source>
        <dbReference type="EMBL" id="KAI4319699.1"/>
    </source>
</evidence>
<sequence>MVIHILVEMLLLGLLLIVQASGQARPPLSGCAKYCGDIVVLFPFGIGPGCFLDEWYEIDCRNGFTPPVPVLEKTNLEVLSISLEENAPSNSNVIEVKYPMISNAPFPSPTVP</sequence>
<evidence type="ECO:0000313" key="2">
    <source>
        <dbReference type="Proteomes" id="UP001057402"/>
    </source>
</evidence>
<dbReference type="Proteomes" id="UP001057402">
    <property type="component" value="Chromosome 10"/>
</dbReference>
<dbReference type="EMBL" id="CM042889">
    <property type="protein sequence ID" value="KAI4319699.1"/>
    <property type="molecule type" value="Genomic_DNA"/>
</dbReference>
<keyword evidence="2" id="KW-1185">Reference proteome</keyword>
<proteinExistence type="predicted"/>
<accession>A0ACB9M8G3</accession>
<protein>
    <submittedName>
        <fullName evidence="1">Uncharacterized protein</fullName>
    </submittedName>
</protein>
<name>A0ACB9M8G3_9MYRT</name>